<evidence type="ECO:0000313" key="3">
    <source>
        <dbReference type="Proteomes" id="UP000830671"/>
    </source>
</evidence>
<evidence type="ECO:0000256" key="1">
    <source>
        <dbReference type="SAM" id="MobiDB-lite"/>
    </source>
</evidence>
<name>A0A9Q8WQ68_9PEZI</name>
<feature type="compositionally biased region" description="Polar residues" evidence="1">
    <location>
        <begin position="345"/>
        <end position="356"/>
    </location>
</feature>
<dbReference type="EMBL" id="CP019481">
    <property type="protein sequence ID" value="UQC91117.1"/>
    <property type="molecule type" value="Genomic_DNA"/>
</dbReference>
<organism evidence="2 3">
    <name type="scientific">Colletotrichum lupini</name>
    <dbReference type="NCBI Taxonomy" id="145971"/>
    <lineage>
        <taxon>Eukaryota</taxon>
        <taxon>Fungi</taxon>
        <taxon>Dikarya</taxon>
        <taxon>Ascomycota</taxon>
        <taxon>Pezizomycotina</taxon>
        <taxon>Sordariomycetes</taxon>
        <taxon>Hypocreomycetidae</taxon>
        <taxon>Glomerellales</taxon>
        <taxon>Glomerellaceae</taxon>
        <taxon>Colletotrichum</taxon>
        <taxon>Colletotrichum acutatum species complex</taxon>
    </lineage>
</organism>
<reference evidence="2" key="1">
    <citation type="journal article" date="2021" name="Mol. Plant Microbe Interact.">
        <title>Complete Genome Sequence of the Plant-Pathogenic Fungus Colletotrichum lupini.</title>
        <authorList>
            <person name="Baroncelli R."/>
            <person name="Pensec F."/>
            <person name="Da Lio D."/>
            <person name="Boufleur T."/>
            <person name="Vicente I."/>
            <person name="Sarrocco S."/>
            <person name="Picot A."/>
            <person name="Baraldi E."/>
            <person name="Sukno S."/>
            <person name="Thon M."/>
            <person name="Le Floch G."/>
        </authorList>
    </citation>
    <scope>NUCLEOTIDE SEQUENCE</scope>
    <source>
        <strain evidence="2">IMI 504893</strain>
    </source>
</reference>
<keyword evidence="3" id="KW-1185">Reference proteome</keyword>
<gene>
    <name evidence="2" type="ORF">CLUP02_16651</name>
</gene>
<accession>A0A9Q8WQ68</accession>
<sequence length="445" mass="50559">MPFLLSQASLLRERLPFAVADLGRLPSSWPNQEHLPQARYTTDTSPRLPWLSPNSAAGLLVSPGRPETNDAQPTNMRRLTRQPRNANHRQQVGNFWQLLSTLHDWYQAPAKLQYRCWHLRHGQISPQCHPFGRLPLAFAPAKDTGPRDHFGSLQEHRQHQNLGWADHHTTQPPKITITYGLWASFTGSGQQLLSKIHDEHFAYLLASIRHIPSAVWTLPTFLNREAEVSLSRHASHVVRAVPGSTRPADLRPSNTPCHTVHTTSFTSPFRTVEWDCRYSRAAILQQHLLNLHGLPCSTFEACRLSTNYDDLRKASLFQQTSRNRSISSQSSTKAGRFALSQPSVLPSTSRNITETRGTQHHRERPSLELPCQFPSHWASKSGPCPFHHTLFSGDQTYYTSNQSERLEQDLNVTLPNVLDFPLHEDNFLWFKPHFHSPTSAHAGFP</sequence>
<dbReference type="Proteomes" id="UP000830671">
    <property type="component" value="Chromosome 9"/>
</dbReference>
<dbReference type="AlphaFoldDB" id="A0A9Q8WQ68"/>
<feature type="region of interest" description="Disordered" evidence="1">
    <location>
        <begin position="345"/>
        <end position="364"/>
    </location>
</feature>
<proteinExistence type="predicted"/>
<protein>
    <submittedName>
        <fullName evidence="2">Uncharacterized protein</fullName>
    </submittedName>
</protein>
<dbReference type="KEGG" id="clup:CLUP02_16651"/>
<dbReference type="RefSeq" id="XP_049152716.1">
    <property type="nucleotide sequence ID" value="XM_049295569.1"/>
</dbReference>
<dbReference type="GeneID" id="73350579"/>
<evidence type="ECO:0000313" key="2">
    <source>
        <dbReference type="EMBL" id="UQC91117.1"/>
    </source>
</evidence>